<dbReference type="Pfam" id="PF04261">
    <property type="entry name" value="Dyp_perox_N"/>
    <property type="match status" value="1"/>
</dbReference>
<evidence type="ECO:0000256" key="1">
    <source>
        <dbReference type="ARBA" id="ARBA00004196"/>
    </source>
</evidence>
<evidence type="ECO:0000256" key="5">
    <source>
        <dbReference type="ARBA" id="ARBA00022729"/>
    </source>
</evidence>
<evidence type="ECO:0000256" key="10">
    <source>
        <dbReference type="ARBA" id="ARBA00033771"/>
    </source>
</evidence>
<name>A0A6L3V2W8_9BACI</name>
<dbReference type="InterPro" id="IPR048327">
    <property type="entry name" value="Dyp_perox_N"/>
</dbReference>
<evidence type="ECO:0000256" key="12">
    <source>
        <dbReference type="ARBA" id="ARBA00048856"/>
    </source>
</evidence>
<dbReference type="InterPro" id="IPR019546">
    <property type="entry name" value="TAT_signal_bac_arc"/>
</dbReference>
<dbReference type="NCBIfam" id="TIGR01412">
    <property type="entry name" value="tat_substr_1"/>
    <property type="match status" value="1"/>
</dbReference>
<keyword evidence="7 13" id="KW-0408">Iron</keyword>
<dbReference type="RefSeq" id="WP_151537352.1">
    <property type="nucleotide sequence ID" value="NZ_WBOS01000024.1"/>
</dbReference>
<dbReference type="PROSITE" id="PS51318">
    <property type="entry name" value="TAT"/>
    <property type="match status" value="1"/>
</dbReference>
<comment type="catalytic activity">
    <reaction evidence="12">
        <text>heme b + 2 H(+) = protoporphyrin IX + Fe(2+)</text>
        <dbReference type="Rhea" id="RHEA:22584"/>
        <dbReference type="ChEBI" id="CHEBI:15378"/>
        <dbReference type="ChEBI" id="CHEBI:29033"/>
        <dbReference type="ChEBI" id="CHEBI:57306"/>
        <dbReference type="ChEBI" id="CHEBI:60344"/>
        <dbReference type="EC" id="4.98.1.1"/>
    </reaction>
    <physiologicalReaction direction="left-to-right" evidence="12">
        <dbReference type="Rhea" id="RHEA:22585"/>
    </physiologicalReaction>
</comment>
<evidence type="ECO:0000313" key="16">
    <source>
        <dbReference type="EMBL" id="KAB2328731.1"/>
    </source>
</evidence>
<comment type="caution">
    <text evidence="16">The sequence shown here is derived from an EMBL/GenBank/DDBJ whole genome shotgun (WGS) entry which is preliminary data.</text>
</comment>
<protein>
    <recommendedName>
        <fullName evidence="10 13">Deferrochelatase</fullName>
        <ecNumber evidence="13">1.11.1.-</ecNumber>
    </recommendedName>
    <alternativeName>
        <fullName evidence="11 13">Peroxidase EfeB</fullName>
    </alternativeName>
</protein>
<comment type="subcellular location">
    <subcellularLocation>
        <location evidence="1">Cell envelope</location>
    </subcellularLocation>
</comment>
<dbReference type="Pfam" id="PF20628">
    <property type="entry name" value="Dyp_perox_C"/>
    <property type="match status" value="1"/>
</dbReference>
<dbReference type="EMBL" id="WBOS01000024">
    <property type="protein sequence ID" value="KAB2328731.1"/>
    <property type="molecule type" value="Genomic_DNA"/>
</dbReference>
<dbReference type="PANTHER" id="PTHR30521">
    <property type="entry name" value="DEFERROCHELATASE/PEROXIDASE"/>
    <property type="match status" value="1"/>
</dbReference>
<keyword evidence="17" id="KW-1185">Reference proteome</keyword>
<comment type="cofactor">
    <cofactor evidence="13">
        <name>heme b</name>
        <dbReference type="ChEBI" id="CHEBI:60344"/>
    </cofactor>
    <text evidence="13">Binds 1 heme b (iron(II)-protoporphyrin IX) group non-covalently per subunit.</text>
</comment>
<dbReference type="NCBIfam" id="TIGR01409">
    <property type="entry name" value="TAT_signal_seq"/>
    <property type="match status" value="1"/>
</dbReference>
<comment type="function">
    <text evidence="13">Involved in the recovery of exogenous heme iron. Extracts iron from heme while preserving the protoporphyrin ring intact.</text>
</comment>
<dbReference type="PROSITE" id="PS51404">
    <property type="entry name" value="DYP_PEROXIDASE"/>
    <property type="match status" value="1"/>
</dbReference>
<dbReference type="NCBIfam" id="TIGR01413">
    <property type="entry name" value="Dyp_perox_fam"/>
    <property type="match status" value="1"/>
</dbReference>
<evidence type="ECO:0000256" key="3">
    <source>
        <dbReference type="ARBA" id="ARBA00022617"/>
    </source>
</evidence>
<dbReference type="InterPro" id="IPR006311">
    <property type="entry name" value="TAT_signal"/>
</dbReference>
<keyword evidence="8" id="KW-0456">Lyase</keyword>
<dbReference type="Proteomes" id="UP000481030">
    <property type="component" value="Unassembled WGS sequence"/>
</dbReference>
<dbReference type="AlphaFoldDB" id="A0A6L3V2W8"/>
<evidence type="ECO:0000259" key="15">
    <source>
        <dbReference type="Pfam" id="PF20628"/>
    </source>
</evidence>
<proteinExistence type="inferred from homology"/>
<dbReference type="GO" id="GO:0004601">
    <property type="term" value="F:peroxidase activity"/>
    <property type="evidence" value="ECO:0007669"/>
    <property type="project" value="UniProtKB-KW"/>
</dbReference>
<reference evidence="16 17" key="1">
    <citation type="journal article" date="2016" name="Antonie Van Leeuwenhoek">
        <title>Bacillus depressus sp. nov., isolated from soil of a sunflower field.</title>
        <authorList>
            <person name="Wei X."/>
            <person name="Xin D."/>
            <person name="Xin Y."/>
            <person name="Zhang H."/>
            <person name="Wang T."/>
            <person name="Zhang J."/>
        </authorList>
    </citation>
    <scope>NUCLEOTIDE SEQUENCE [LARGE SCALE GENOMIC DNA]</scope>
    <source>
        <strain evidence="16 17">BZ1</strain>
    </source>
</reference>
<evidence type="ECO:0000256" key="11">
    <source>
        <dbReference type="ARBA" id="ARBA00033775"/>
    </source>
</evidence>
<dbReference type="GO" id="GO:0033212">
    <property type="term" value="P:iron import into cell"/>
    <property type="evidence" value="ECO:0007669"/>
    <property type="project" value="InterPro"/>
</dbReference>
<keyword evidence="6 13" id="KW-0560">Oxidoreductase</keyword>
<dbReference type="GO" id="GO:0030313">
    <property type="term" value="C:cell envelope"/>
    <property type="evidence" value="ECO:0007669"/>
    <property type="project" value="UniProtKB-SubCell"/>
</dbReference>
<gene>
    <name evidence="16" type="primary">efeB</name>
    <name evidence="16" type="ORF">F7731_24185</name>
</gene>
<organism evidence="16 17">
    <name type="scientific">Cytobacillus depressus</name>
    <dbReference type="NCBI Taxonomy" id="1602942"/>
    <lineage>
        <taxon>Bacteria</taxon>
        <taxon>Bacillati</taxon>
        <taxon>Bacillota</taxon>
        <taxon>Bacilli</taxon>
        <taxon>Bacillales</taxon>
        <taxon>Bacillaceae</taxon>
        <taxon>Cytobacillus</taxon>
    </lineage>
</organism>
<evidence type="ECO:0000256" key="9">
    <source>
        <dbReference type="ARBA" id="ARBA00025737"/>
    </source>
</evidence>
<dbReference type="InterPro" id="IPR011008">
    <property type="entry name" value="Dimeric_a/b-barrel"/>
</dbReference>
<feature type="domain" description="Dyp-type peroxidase C-terminal" evidence="15">
    <location>
        <begin position="230"/>
        <end position="401"/>
    </location>
</feature>
<evidence type="ECO:0000256" key="8">
    <source>
        <dbReference type="ARBA" id="ARBA00023239"/>
    </source>
</evidence>
<dbReference type="InterPro" id="IPR006313">
    <property type="entry name" value="EfeB/EfeN"/>
</dbReference>
<dbReference type="SUPFAM" id="SSF54909">
    <property type="entry name" value="Dimeric alpha+beta barrel"/>
    <property type="match status" value="1"/>
</dbReference>
<dbReference type="PANTHER" id="PTHR30521:SF4">
    <property type="entry name" value="DEFERROCHELATASE"/>
    <property type="match status" value="1"/>
</dbReference>
<dbReference type="EC" id="1.11.1.-" evidence="13"/>
<evidence type="ECO:0000256" key="2">
    <source>
        <dbReference type="ARBA" id="ARBA00022559"/>
    </source>
</evidence>
<evidence type="ECO:0000256" key="6">
    <source>
        <dbReference type="ARBA" id="ARBA00023002"/>
    </source>
</evidence>
<dbReference type="InterPro" id="IPR006314">
    <property type="entry name" value="Dyp_peroxidase"/>
</dbReference>
<dbReference type="InterPro" id="IPR048328">
    <property type="entry name" value="Dyp_perox_C"/>
</dbReference>
<feature type="domain" description="Dyp-type peroxidase N-terminal" evidence="14">
    <location>
        <begin position="66"/>
        <end position="222"/>
    </location>
</feature>
<keyword evidence="2 13" id="KW-0575">Peroxidase</keyword>
<evidence type="ECO:0000256" key="7">
    <source>
        <dbReference type="ARBA" id="ARBA00023004"/>
    </source>
</evidence>
<keyword evidence="5" id="KW-0732">Signal</keyword>
<evidence type="ECO:0000256" key="13">
    <source>
        <dbReference type="RuleBase" id="RU365017"/>
    </source>
</evidence>
<evidence type="ECO:0000259" key="14">
    <source>
        <dbReference type="Pfam" id="PF04261"/>
    </source>
</evidence>
<dbReference type="GO" id="GO:0005829">
    <property type="term" value="C:cytosol"/>
    <property type="evidence" value="ECO:0007669"/>
    <property type="project" value="TreeGrafter"/>
</dbReference>
<dbReference type="GO" id="GO:0046872">
    <property type="term" value="F:metal ion binding"/>
    <property type="evidence" value="ECO:0007669"/>
    <property type="project" value="UniProtKB-KW"/>
</dbReference>
<accession>A0A6L3V2W8</accession>
<comment type="similarity">
    <text evidence="9 13">Belongs to the DyP-type peroxidase family.</text>
</comment>
<keyword evidence="3 13" id="KW-0349">Heme</keyword>
<sequence>MSSEKTSNKYSRRDLLKMSAIAGVGVALGAGGFGAVTAMSDVLAQPSSKENKKINNDVIPFYGEHQAGIDTPQQDYMYIAALHLITDHKQEIIKLFKEWTNLSEALSKGSVKTASSSNDFLPPADTGESEDLTSSNLTITFGLGPTFFMKNGVDRFGIANQKPKYLKDIPLMPRDAIQEPFVEGDICIQVCADNQQVAFHAIRNLMKASNGVAEIAWMQSGFLNKADGKTPRNLFGFKDGTANPDNNDKKSLNEIVWADQDEPGWMKNGTYMAFRKILMTLEIWDRTSLKSQEDTFGRKKMSGAAYGRVNEHDSVDLSQLPANSHVRLAKESGQQIFRRAYSYTDGIDQTTGHMSAGLAFISFQKNPEVQLIPMLKKLSQVDLLNEYTKHIGSAMFAIPGGINQGEYLAKNLLES</sequence>
<evidence type="ECO:0000256" key="4">
    <source>
        <dbReference type="ARBA" id="ARBA00022723"/>
    </source>
</evidence>
<evidence type="ECO:0000313" key="17">
    <source>
        <dbReference type="Proteomes" id="UP000481030"/>
    </source>
</evidence>
<dbReference type="GO" id="GO:0004325">
    <property type="term" value="F:ferrochelatase activity"/>
    <property type="evidence" value="ECO:0007669"/>
    <property type="project" value="UniProtKB-EC"/>
</dbReference>
<keyword evidence="4 13" id="KW-0479">Metal-binding</keyword>
<dbReference type="GO" id="GO:0020037">
    <property type="term" value="F:heme binding"/>
    <property type="evidence" value="ECO:0007669"/>
    <property type="project" value="InterPro"/>
</dbReference>
<dbReference type="OrthoDB" id="9781066at2"/>